<dbReference type="EMBL" id="CP014869">
    <property type="protein sequence ID" value="AMT92887.1"/>
    <property type="molecule type" value="Genomic_DNA"/>
</dbReference>
<dbReference type="GO" id="GO:0019166">
    <property type="term" value="F:trans-2-enoyl-CoA reductase (NADPH) activity"/>
    <property type="evidence" value="ECO:0007669"/>
    <property type="project" value="UniProtKB-EC"/>
</dbReference>
<protein>
    <recommendedName>
        <fullName evidence="14">Peroxisomal trans-2-enoyl-CoA reductase</fullName>
        <ecNumber evidence="13">1.3.1.38</ecNumber>
    </recommendedName>
</protein>
<evidence type="ECO:0000313" key="21">
    <source>
        <dbReference type="EMBL" id="AMT92887.1"/>
    </source>
</evidence>
<evidence type="ECO:0000256" key="18">
    <source>
        <dbReference type="ARBA" id="ARBA00049251"/>
    </source>
</evidence>
<comment type="catalytic activity">
    <reaction evidence="18">
        <text>a (2E)-enoyl-CoA + NADPH + H(+) = a 2,3-saturated acyl-CoA + NADP(+)</text>
        <dbReference type="Rhea" id="RHEA:33763"/>
        <dbReference type="ChEBI" id="CHEBI:15378"/>
        <dbReference type="ChEBI" id="CHEBI:57783"/>
        <dbReference type="ChEBI" id="CHEBI:58349"/>
        <dbReference type="ChEBI" id="CHEBI:58856"/>
        <dbReference type="ChEBI" id="CHEBI:65111"/>
        <dbReference type="EC" id="1.3.1.38"/>
    </reaction>
    <physiologicalReaction direction="left-to-right" evidence="18">
        <dbReference type="Rhea" id="RHEA:33764"/>
    </physiologicalReaction>
</comment>
<evidence type="ECO:0000256" key="4">
    <source>
        <dbReference type="ARBA" id="ARBA00022553"/>
    </source>
</evidence>
<evidence type="ECO:0000256" key="1">
    <source>
        <dbReference type="ARBA" id="ARBA00004275"/>
    </source>
</evidence>
<dbReference type="Proteomes" id="UP000075950">
    <property type="component" value="Chromosome"/>
</dbReference>
<dbReference type="PANTHER" id="PTHR24317:SF7">
    <property type="entry name" value="PEROXISOMAL TRANS-2-ENOYL-COA REDUCTASE"/>
    <property type="match status" value="1"/>
</dbReference>
<sequence>MTKSLSVEWAKHNIRLNAVAPGPFPTDFTWQVLGADNPANALSSEAGMPMGRPGKMSELTNLALFLISDAADYLTGQTIAIDGAQMYAGPATFASLTAMSEDDWAQAQAAAKKATAASKADRRA</sequence>
<comment type="catalytic activity">
    <reaction evidence="15">
        <text>(2E)-dodecenoyl-CoA + NADPH + H(+) = dodecanoyl-CoA + NADP(+)</text>
        <dbReference type="Rhea" id="RHEA:44964"/>
        <dbReference type="ChEBI" id="CHEBI:15378"/>
        <dbReference type="ChEBI" id="CHEBI:57330"/>
        <dbReference type="ChEBI" id="CHEBI:57375"/>
        <dbReference type="ChEBI" id="CHEBI:57783"/>
        <dbReference type="ChEBI" id="CHEBI:58349"/>
    </reaction>
    <physiologicalReaction direction="left-to-right" evidence="15">
        <dbReference type="Rhea" id="RHEA:44965"/>
    </physiologicalReaction>
</comment>
<dbReference type="PANTHER" id="PTHR24317">
    <property type="entry name" value="PEROXISOMAL TRANS-2-ENOYL-COA REDUCTASE"/>
    <property type="match status" value="1"/>
</dbReference>
<evidence type="ECO:0000256" key="14">
    <source>
        <dbReference type="ARBA" id="ARBA00041063"/>
    </source>
</evidence>
<dbReference type="InterPro" id="IPR052388">
    <property type="entry name" value="Peroxisomal_t2-enoyl-CoA_red"/>
</dbReference>
<dbReference type="AlphaFoldDB" id="A0A144MCP7"/>
<comment type="catalytic activity">
    <reaction evidence="20">
        <text>(2E)-octenoyl-CoA + NADPH + H(+) = octanoyl-CoA + NADP(+)</text>
        <dbReference type="Rhea" id="RHEA:44952"/>
        <dbReference type="ChEBI" id="CHEBI:15378"/>
        <dbReference type="ChEBI" id="CHEBI:57386"/>
        <dbReference type="ChEBI" id="CHEBI:57783"/>
        <dbReference type="ChEBI" id="CHEBI:58349"/>
        <dbReference type="ChEBI" id="CHEBI:62242"/>
    </reaction>
    <physiologicalReaction direction="left-to-right" evidence="20">
        <dbReference type="Rhea" id="RHEA:44953"/>
    </physiologicalReaction>
</comment>
<dbReference type="PRINTS" id="PR00081">
    <property type="entry name" value="GDHRDH"/>
</dbReference>
<evidence type="ECO:0000256" key="19">
    <source>
        <dbReference type="ARBA" id="ARBA00049386"/>
    </source>
</evidence>
<evidence type="ECO:0000256" key="11">
    <source>
        <dbReference type="ARBA" id="ARBA00037124"/>
    </source>
</evidence>
<comment type="pathway">
    <text evidence="2">Lipid metabolism.</text>
</comment>
<keyword evidence="6" id="KW-0521">NADP</keyword>
<proteinExistence type="predicted"/>
<reference evidence="22" key="1">
    <citation type="submission" date="2016-03" db="EMBL/GenBank/DDBJ databases">
        <authorList>
            <person name="Ploux O."/>
        </authorList>
    </citation>
    <scope>NUCLEOTIDE SEQUENCE [LARGE SCALE GENOMIC DNA]</scope>
    <source>
        <strain evidence="22">BS258</strain>
    </source>
</reference>
<evidence type="ECO:0000256" key="16">
    <source>
        <dbReference type="ARBA" id="ARBA00048686"/>
    </source>
</evidence>
<keyword evidence="7" id="KW-0560">Oxidoreductase</keyword>
<keyword evidence="10" id="KW-0275">Fatty acid biosynthesis</keyword>
<comment type="catalytic activity">
    <reaction evidence="19">
        <text>(2E)-decenoyl-CoA + NADPH + H(+) = decanoyl-CoA + NADP(+)</text>
        <dbReference type="Rhea" id="RHEA:44960"/>
        <dbReference type="ChEBI" id="CHEBI:15378"/>
        <dbReference type="ChEBI" id="CHEBI:57783"/>
        <dbReference type="ChEBI" id="CHEBI:58349"/>
        <dbReference type="ChEBI" id="CHEBI:61406"/>
        <dbReference type="ChEBI" id="CHEBI:61430"/>
    </reaction>
    <physiologicalReaction direction="left-to-right" evidence="19">
        <dbReference type="Rhea" id="RHEA:44961"/>
    </physiologicalReaction>
</comment>
<comment type="function">
    <text evidence="11">Participates in chain elongation of fatty acids. Catalyzes the reduction of trans-2-enoyl-CoAs of varying chain lengths from 6:1 to 16:1, having maximum activity with 10:1 CoA. Has no 2,4-dienoyl-CoA reductase activity.</text>
</comment>
<evidence type="ECO:0000256" key="5">
    <source>
        <dbReference type="ARBA" id="ARBA00022832"/>
    </source>
</evidence>
<keyword evidence="3" id="KW-0444">Lipid biosynthesis</keyword>
<dbReference type="Pfam" id="PF13561">
    <property type="entry name" value="adh_short_C2"/>
    <property type="match status" value="1"/>
</dbReference>
<evidence type="ECO:0000256" key="8">
    <source>
        <dbReference type="ARBA" id="ARBA00023098"/>
    </source>
</evidence>
<evidence type="ECO:0000256" key="17">
    <source>
        <dbReference type="ARBA" id="ARBA00049108"/>
    </source>
</evidence>
<comment type="catalytic activity">
    <reaction evidence="17">
        <text>(2E)-hexenoyl-CoA + NADPH + H(+) = hexanoyl-CoA + NADP(+)</text>
        <dbReference type="Rhea" id="RHEA:44956"/>
        <dbReference type="ChEBI" id="CHEBI:15378"/>
        <dbReference type="ChEBI" id="CHEBI:57783"/>
        <dbReference type="ChEBI" id="CHEBI:58349"/>
        <dbReference type="ChEBI" id="CHEBI:62077"/>
        <dbReference type="ChEBI" id="CHEBI:62620"/>
    </reaction>
    <physiologicalReaction direction="left-to-right" evidence="17">
        <dbReference type="Rhea" id="RHEA:44957"/>
    </physiologicalReaction>
</comment>
<evidence type="ECO:0000256" key="20">
    <source>
        <dbReference type="ARBA" id="ARBA00049559"/>
    </source>
</evidence>
<evidence type="ECO:0000256" key="10">
    <source>
        <dbReference type="ARBA" id="ARBA00023160"/>
    </source>
</evidence>
<keyword evidence="4" id="KW-0597">Phosphoprotein</keyword>
<accession>A0A144MCP7</accession>
<keyword evidence="9" id="KW-0576">Peroxisome</keyword>
<comment type="subunit">
    <text evidence="12">Interacts with PEX5, probably required to target it into peroxisomes.</text>
</comment>
<comment type="catalytic activity">
    <reaction evidence="16">
        <text>(2E)-tetradecenoyl-CoA + NADPH + H(+) = tetradecanoyl-CoA + NADP(+)</text>
        <dbReference type="Rhea" id="RHEA:44968"/>
        <dbReference type="ChEBI" id="CHEBI:15378"/>
        <dbReference type="ChEBI" id="CHEBI:57385"/>
        <dbReference type="ChEBI" id="CHEBI:57783"/>
        <dbReference type="ChEBI" id="CHEBI:58349"/>
        <dbReference type="ChEBI" id="CHEBI:61405"/>
    </reaction>
    <physiologicalReaction direction="left-to-right" evidence="16">
        <dbReference type="Rhea" id="RHEA:44969"/>
    </physiologicalReaction>
</comment>
<evidence type="ECO:0000256" key="6">
    <source>
        <dbReference type="ARBA" id="ARBA00022857"/>
    </source>
</evidence>
<evidence type="ECO:0000256" key="7">
    <source>
        <dbReference type="ARBA" id="ARBA00023002"/>
    </source>
</evidence>
<dbReference type="InterPro" id="IPR002347">
    <property type="entry name" value="SDR_fam"/>
</dbReference>
<dbReference type="Gene3D" id="3.40.50.720">
    <property type="entry name" value="NAD(P)-binding Rossmann-like Domain"/>
    <property type="match status" value="1"/>
</dbReference>
<dbReference type="InterPro" id="IPR036291">
    <property type="entry name" value="NAD(P)-bd_dom_sf"/>
</dbReference>
<organism evidence="21 22">
    <name type="scientific">Brevibacterium linens</name>
    <dbReference type="NCBI Taxonomy" id="1703"/>
    <lineage>
        <taxon>Bacteria</taxon>
        <taxon>Bacillati</taxon>
        <taxon>Actinomycetota</taxon>
        <taxon>Actinomycetes</taxon>
        <taxon>Micrococcales</taxon>
        <taxon>Brevibacteriaceae</taxon>
        <taxon>Brevibacterium</taxon>
    </lineage>
</organism>
<dbReference type="SUPFAM" id="SSF51735">
    <property type="entry name" value="NAD(P)-binding Rossmann-fold domains"/>
    <property type="match status" value="1"/>
</dbReference>
<keyword evidence="5" id="KW-0276">Fatty acid metabolism</keyword>
<dbReference type="GO" id="GO:0006633">
    <property type="term" value="P:fatty acid biosynthetic process"/>
    <property type="evidence" value="ECO:0007669"/>
    <property type="project" value="UniProtKB-KW"/>
</dbReference>
<dbReference type="EC" id="1.3.1.38" evidence="13"/>
<evidence type="ECO:0000256" key="13">
    <source>
        <dbReference type="ARBA" id="ARBA00038849"/>
    </source>
</evidence>
<dbReference type="KEGG" id="bly:A2T55_03000"/>
<evidence type="ECO:0000256" key="3">
    <source>
        <dbReference type="ARBA" id="ARBA00022516"/>
    </source>
</evidence>
<evidence type="ECO:0000256" key="12">
    <source>
        <dbReference type="ARBA" id="ARBA00038622"/>
    </source>
</evidence>
<name>A0A144MCP7_BRELN</name>
<evidence type="ECO:0000256" key="2">
    <source>
        <dbReference type="ARBA" id="ARBA00005189"/>
    </source>
</evidence>
<dbReference type="RefSeq" id="WP_062860742.1">
    <property type="nucleotide sequence ID" value="NZ_CP014869.1"/>
</dbReference>
<evidence type="ECO:0000313" key="22">
    <source>
        <dbReference type="Proteomes" id="UP000075950"/>
    </source>
</evidence>
<gene>
    <name evidence="21" type="ORF">A2T55_03000</name>
</gene>
<evidence type="ECO:0000256" key="15">
    <source>
        <dbReference type="ARBA" id="ARBA00047570"/>
    </source>
</evidence>
<comment type="subcellular location">
    <subcellularLocation>
        <location evidence="1">Peroxisome</location>
    </subcellularLocation>
</comment>
<evidence type="ECO:0000256" key="9">
    <source>
        <dbReference type="ARBA" id="ARBA00023140"/>
    </source>
</evidence>
<keyword evidence="8" id="KW-0443">Lipid metabolism</keyword>